<feature type="compositionally biased region" description="Basic and acidic residues" evidence="10">
    <location>
        <begin position="640"/>
        <end position="661"/>
    </location>
</feature>
<keyword evidence="5" id="KW-0808">Transferase</keyword>
<dbReference type="GO" id="GO:0004673">
    <property type="term" value="F:protein histidine kinase activity"/>
    <property type="evidence" value="ECO:0007669"/>
    <property type="project" value="UniProtKB-EC"/>
</dbReference>
<accession>A0A7W7Q4K4</accession>
<dbReference type="GO" id="GO:0000160">
    <property type="term" value="P:phosphorelay signal transduction system"/>
    <property type="evidence" value="ECO:0007669"/>
    <property type="project" value="UniProtKB-KW"/>
</dbReference>
<name>A0A7W7Q4K4_9PSEU</name>
<dbReference type="Pfam" id="PF00672">
    <property type="entry name" value="HAMP"/>
    <property type="match status" value="1"/>
</dbReference>
<evidence type="ECO:0000256" key="8">
    <source>
        <dbReference type="ARBA" id="ARBA00022989"/>
    </source>
</evidence>
<reference evidence="13 14" key="1">
    <citation type="submission" date="2020-08" db="EMBL/GenBank/DDBJ databases">
        <title>Genomic Encyclopedia of Type Strains, Phase III (KMG-III): the genomes of soil and plant-associated and newly described type strains.</title>
        <authorList>
            <person name="Whitman W."/>
        </authorList>
    </citation>
    <scope>NUCLEOTIDE SEQUENCE [LARGE SCALE GENOMIC DNA]</scope>
    <source>
        <strain evidence="13 14">CECT 8960</strain>
    </source>
</reference>
<keyword evidence="8 11" id="KW-1133">Transmembrane helix</keyword>
<dbReference type="Gene3D" id="3.30.565.10">
    <property type="entry name" value="Histidine kinase-like ATPase, C-terminal domain"/>
    <property type="match status" value="1"/>
</dbReference>
<dbReference type="SUPFAM" id="SSF55874">
    <property type="entry name" value="ATPase domain of HSP90 chaperone/DNA topoisomerase II/histidine kinase"/>
    <property type="match status" value="1"/>
</dbReference>
<keyword evidence="9" id="KW-0902">Two-component regulatory system</keyword>
<dbReference type="PANTHER" id="PTHR45436">
    <property type="entry name" value="SENSOR HISTIDINE KINASE YKOH"/>
    <property type="match status" value="1"/>
</dbReference>
<evidence type="ECO:0000256" key="2">
    <source>
        <dbReference type="ARBA" id="ARBA00004370"/>
    </source>
</evidence>
<dbReference type="EMBL" id="JACHJQ010000003">
    <property type="protein sequence ID" value="MBB4906965.1"/>
    <property type="molecule type" value="Genomic_DNA"/>
</dbReference>
<comment type="catalytic activity">
    <reaction evidence="1">
        <text>ATP + protein L-histidine = ADP + protein N-phospho-L-histidine.</text>
        <dbReference type="EC" id="2.7.13.3"/>
    </reaction>
</comment>
<feature type="compositionally biased region" description="Basic and acidic residues" evidence="10">
    <location>
        <begin position="733"/>
        <end position="750"/>
    </location>
</feature>
<gene>
    <name evidence="13" type="ORF">FHR82_003185</name>
</gene>
<dbReference type="InterPro" id="IPR003594">
    <property type="entry name" value="HATPase_dom"/>
</dbReference>
<dbReference type="EC" id="2.7.13.3" evidence="3"/>
<evidence type="ECO:0000256" key="6">
    <source>
        <dbReference type="ARBA" id="ARBA00022692"/>
    </source>
</evidence>
<sequence>MKMTSIRRSRALSIRARVLTLALVPCIVFLLAGVAGAGYLIFDAVQTRNYFQLASEAQQRSLPLIASLQEERRLTLRRLASFGTFQSDLIKQRNRTDSLAGQATASLGELSEVAPDSVTRAVREFGELMGELPAMRARVDGGQVSISESFSLYNDIIDRFVDGTKGLAQFAPDAEIAYLQLVVAPLLTSADLMQRSDALAAANLVGGGLNNTDFSVYQGQVSSYHLQLESTIPLAEPEVQAQYRKLTGSAEWLRLMSVEEVLLRGDINLPISEDMWRAAAGDVGQRLMTMLQTQSRHTNDLALSKVNTTLAQSIVAGVLVLALVALVFFFALRLSRRLIERLVRLRSETLDLAEKGLPELVEKVRAGNDVSVDDEVRLRDYGADEIGEVADAFNKAQQTAVAAAVQEAKTREGTNKVFLNIAHRSQVIVHRQLKTLDEAERKQEDPEQLELLFQLDHLTTRQRRNAENLIILGGGQPGRRWRNPVSLAEIVRGAAAETEDFARVKTAKLPSLSVIGPVVGDLVHLLAELIDNATTFSPPAARVDVRGNVVGRGVVLEIEDQGLGIEPARADDLNDMLTNPPDFGIMALSSEPRLGLFVVARLAARHGISVTLRESAYGGTRAIVLVRNELLGPDSAVPQDKADEQDQKADRPIDPKTETLRPVELPVANGDSPAPGSTVRLTIPGAVSLPDLPNLPPLPMVEPRPGEDLFRPQKPVGAEHEPTQPQRQQRAPRHLEPETSEPLPKRDAGDRPPLPKRGARADHEPSQALQREPRHAERNGEPRPEPPKPVELRKVAPEINQPAPTDGDTRAQANPQPQTAGMAPGRPPLPQRRRQQNLAPQLREDTPPAWPAQQEPEAEHNREETPDQARSRLSAFQAGTRRGRDEPVPGEMLNGNDSVGSTRNGQHRSE</sequence>
<dbReference type="Pfam" id="PF08376">
    <property type="entry name" value="NIT"/>
    <property type="match status" value="1"/>
</dbReference>
<evidence type="ECO:0000256" key="10">
    <source>
        <dbReference type="SAM" id="MobiDB-lite"/>
    </source>
</evidence>
<keyword evidence="11" id="KW-0472">Membrane</keyword>
<evidence type="ECO:0000256" key="7">
    <source>
        <dbReference type="ARBA" id="ARBA00022777"/>
    </source>
</evidence>
<evidence type="ECO:0000313" key="13">
    <source>
        <dbReference type="EMBL" id="MBB4906965.1"/>
    </source>
</evidence>
<dbReference type="PROSITE" id="PS50885">
    <property type="entry name" value="HAMP"/>
    <property type="match status" value="1"/>
</dbReference>
<evidence type="ECO:0000256" key="11">
    <source>
        <dbReference type="SAM" id="Phobius"/>
    </source>
</evidence>
<comment type="caution">
    <text evidence="13">The sequence shown here is derived from an EMBL/GenBank/DDBJ whole genome shotgun (WGS) entry which is preliminary data.</text>
</comment>
<evidence type="ECO:0000259" key="12">
    <source>
        <dbReference type="PROSITE" id="PS50885"/>
    </source>
</evidence>
<keyword evidence="4" id="KW-0597">Phosphoprotein</keyword>
<evidence type="ECO:0000256" key="1">
    <source>
        <dbReference type="ARBA" id="ARBA00000085"/>
    </source>
</evidence>
<evidence type="ECO:0000313" key="14">
    <source>
        <dbReference type="Proteomes" id="UP000520767"/>
    </source>
</evidence>
<dbReference type="Proteomes" id="UP000520767">
    <property type="component" value="Unassembled WGS sequence"/>
</dbReference>
<dbReference type="SMART" id="SM00387">
    <property type="entry name" value="HATPase_c"/>
    <property type="match status" value="1"/>
</dbReference>
<dbReference type="AlphaFoldDB" id="A0A7W7Q4K4"/>
<proteinExistence type="predicted"/>
<evidence type="ECO:0000256" key="3">
    <source>
        <dbReference type="ARBA" id="ARBA00012438"/>
    </source>
</evidence>
<feature type="compositionally biased region" description="Polar residues" evidence="10">
    <location>
        <begin position="895"/>
        <end position="904"/>
    </location>
</feature>
<organism evidence="13 14">
    <name type="scientific">Actinophytocola algeriensis</name>
    <dbReference type="NCBI Taxonomy" id="1768010"/>
    <lineage>
        <taxon>Bacteria</taxon>
        <taxon>Bacillati</taxon>
        <taxon>Actinomycetota</taxon>
        <taxon>Actinomycetes</taxon>
        <taxon>Pseudonocardiales</taxon>
        <taxon>Pseudonocardiaceae</taxon>
    </lineage>
</organism>
<dbReference type="InterPro" id="IPR013587">
    <property type="entry name" value="Nitrate/nitrite_sensing"/>
</dbReference>
<keyword evidence="14" id="KW-1185">Reference proteome</keyword>
<dbReference type="InterPro" id="IPR050428">
    <property type="entry name" value="TCS_sensor_his_kinase"/>
</dbReference>
<protein>
    <recommendedName>
        <fullName evidence="3">histidine kinase</fullName>
        <ecNumber evidence="3">2.7.13.3</ecNumber>
    </recommendedName>
</protein>
<dbReference type="InterPro" id="IPR036890">
    <property type="entry name" value="HATPase_C_sf"/>
</dbReference>
<feature type="transmembrane region" description="Helical" evidence="11">
    <location>
        <begin position="310"/>
        <end position="332"/>
    </location>
</feature>
<evidence type="ECO:0000256" key="9">
    <source>
        <dbReference type="ARBA" id="ARBA00023012"/>
    </source>
</evidence>
<evidence type="ECO:0000256" key="5">
    <source>
        <dbReference type="ARBA" id="ARBA00022679"/>
    </source>
</evidence>
<comment type="subcellular location">
    <subcellularLocation>
        <location evidence="2">Membrane</location>
    </subcellularLocation>
</comment>
<feature type="compositionally biased region" description="Basic and acidic residues" evidence="10">
    <location>
        <begin position="704"/>
        <end position="722"/>
    </location>
</feature>
<feature type="domain" description="HAMP" evidence="12">
    <location>
        <begin position="376"/>
        <end position="405"/>
    </location>
</feature>
<keyword evidence="6 11" id="KW-0812">Transmembrane</keyword>
<feature type="region of interest" description="Disordered" evidence="10">
    <location>
        <begin position="633"/>
        <end position="910"/>
    </location>
</feature>
<dbReference type="InterPro" id="IPR003660">
    <property type="entry name" value="HAMP_dom"/>
</dbReference>
<feature type="compositionally biased region" description="Basic and acidic residues" evidence="10">
    <location>
        <begin position="759"/>
        <end position="796"/>
    </location>
</feature>
<feature type="compositionally biased region" description="Basic and acidic residues" evidence="10">
    <location>
        <begin position="857"/>
        <end position="870"/>
    </location>
</feature>
<evidence type="ECO:0000256" key="4">
    <source>
        <dbReference type="ARBA" id="ARBA00022553"/>
    </source>
</evidence>
<dbReference type="Gene3D" id="6.10.340.10">
    <property type="match status" value="1"/>
</dbReference>
<dbReference type="Pfam" id="PF02518">
    <property type="entry name" value="HATPase_c"/>
    <property type="match status" value="1"/>
</dbReference>
<dbReference type="PANTHER" id="PTHR45436:SF5">
    <property type="entry name" value="SENSOR HISTIDINE KINASE TRCS"/>
    <property type="match status" value="1"/>
</dbReference>
<keyword evidence="7" id="KW-0418">Kinase</keyword>
<feature type="compositionally biased region" description="Pro residues" evidence="10">
    <location>
        <begin position="693"/>
        <end position="702"/>
    </location>
</feature>
<dbReference type="GO" id="GO:0005886">
    <property type="term" value="C:plasma membrane"/>
    <property type="evidence" value="ECO:0007669"/>
    <property type="project" value="TreeGrafter"/>
</dbReference>